<protein>
    <submittedName>
        <fullName evidence="3">Toxin-antitoxin system, antitoxin component, Xre family</fullName>
    </submittedName>
</protein>
<evidence type="ECO:0000313" key="3">
    <source>
        <dbReference type="EMBL" id="KKQ69887.1"/>
    </source>
</evidence>
<dbReference type="SUPFAM" id="SSF47413">
    <property type="entry name" value="lambda repressor-like DNA-binding domains"/>
    <property type="match status" value="1"/>
</dbReference>
<keyword evidence="1" id="KW-0238">DNA-binding</keyword>
<evidence type="ECO:0000313" key="4">
    <source>
        <dbReference type="Proteomes" id="UP000034022"/>
    </source>
</evidence>
<dbReference type="PROSITE" id="PS50943">
    <property type="entry name" value="HTH_CROC1"/>
    <property type="match status" value="1"/>
</dbReference>
<dbReference type="InterPro" id="IPR001387">
    <property type="entry name" value="Cro/C1-type_HTH"/>
</dbReference>
<evidence type="ECO:0000259" key="2">
    <source>
        <dbReference type="PROSITE" id="PS50943"/>
    </source>
</evidence>
<dbReference type="PANTHER" id="PTHR46797:SF1">
    <property type="entry name" value="METHYLPHOSPHONATE SYNTHASE"/>
    <property type="match status" value="1"/>
</dbReference>
<proteinExistence type="predicted"/>
<evidence type="ECO:0000256" key="1">
    <source>
        <dbReference type="ARBA" id="ARBA00023125"/>
    </source>
</evidence>
<dbReference type="PANTHER" id="PTHR46797">
    <property type="entry name" value="HTH-TYPE TRANSCRIPTIONAL REGULATOR"/>
    <property type="match status" value="1"/>
</dbReference>
<accession>A0A0G0JTC0</accession>
<dbReference type="Gene3D" id="1.10.260.40">
    <property type="entry name" value="lambda repressor-like DNA-binding domains"/>
    <property type="match status" value="1"/>
</dbReference>
<feature type="domain" description="HTH cro/C1-type" evidence="2">
    <location>
        <begin position="47"/>
        <end position="100"/>
    </location>
</feature>
<dbReference type="AlphaFoldDB" id="A0A0G0JTC0"/>
<dbReference type="EMBL" id="LBUU01000008">
    <property type="protein sequence ID" value="KKQ69887.1"/>
    <property type="molecule type" value="Genomic_DNA"/>
</dbReference>
<dbReference type="Proteomes" id="UP000034022">
    <property type="component" value="Unassembled WGS sequence"/>
</dbReference>
<organism evidence="3 4">
    <name type="scientific">Candidatus Falkowbacteria bacterium GW2011_GWE1_38_31</name>
    <dbReference type="NCBI Taxonomy" id="1618638"/>
    <lineage>
        <taxon>Bacteria</taxon>
        <taxon>Candidatus Falkowiibacteriota</taxon>
    </lineage>
</organism>
<comment type="caution">
    <text evidence="3">The sequence shown here is derived from an EMBL/GenBank/DDBJ whole genome shotgun (WGS) entry which is preliminary data.</text>
</comment>
<dbReference type="Pfam" id="PF01381">
    <property type="entry name" value="HTH_3"/>
    <property type="match status" value="1"/>
</dbReference>
<reference evidence="3" key="1">
    <citation type="journal article" date="2015" name="Nature">
        <title>rRNA introns, odd ribosomes, and small enigmatic genomes across a large radiation of phyla.</title>
        <authorList>
            <person name="Brown C.T."/>
            <person name="Hug L.A."/>
            <person name="Thomas B.C."/>
            <person name="Sharon I."/>
            <person name="Castelle C.J."/>
            <person name="Singh A."/>
            <person name="Wilkins M.J."/>
            <person name="Williams K.H."/>
            <person name="Banfield J.F."/>
        </authorList>
    </citation>
    <scope>NUCLEOTIDE SEQUENCE [LARGE SCALE GENOMIC DNA]</scope>
</reference>
<dbReference type="InterPro" id="IPR050807">
    <property type="entry name" value="TransReg_Diox_bact_type"/>
</dbReference>
<sequence length="103" mass="11976">MNSKKTKKSIKKLASSFDDELKKNMLKSEFKKAFHSEMVKLQLADEIIRFRKKKKISQKELAEKINTTQAVISRIENGQVFPGTAIIQRICNEYNVRAEIKFV</sequence>
<dbReference type="InterPro" id="IPR010982">
    <property type="entry name" value="Lambda_DNA-bd_dom_sf"/>
</dbReference>
<dbReference type="GO" id="GO:0005829">
    <property type="term" value="C:cytosol"/>
    <property type="evidence" value="ECO:0007669"/>
    <property type="project" value="TreeGrafter"/>
</dbReference>
<dbReference type="GO" id="GO:0003677">
    <property type="term" value="F:DNA binding"/>
    <property type="evidence" value="ECO:0007669"/>
    <property type="project" value="UniProtKB-KW"/>
</dbReference>
<name>A0A0G0JTC0_9BACT</name>
<dbReference type="CDD" id="cd00093">
    <property type="entry name" value="HTH_XRE"/>
    <property type="match status" value="1"/>
</dbReference>
<dbReference type="SMART" id="SM00530">
    <property type="entry name" value="HTH_XRE"/>
    <property type="match status" value="1"/>
</dbReference>
<dbReference type="GO" id="GO:0003700">
    <property type="term" value="F:DNA-binding transcription factor activity"/>
    <property type="evidence" value="ECO:0007669"/>
    <property type="project" value="TreeGrafter"/>
</dbReference>
<gene>
    <name evidence="3" type="ORF">US91_C0008G0007</name>
</gene>